<organism evidence="3 4">
    <name type="scientific">Kinneretia aquatilis</name>
    <dbReference type="NCBI Taxonomy" id="2070761"/>
    <lineage>
        <taxon>Bacteria</taxon>
        <taxon>Pseudomonadati</taxon>
        <taxon>Pseudomonadota</taxon>
        <taxon>Betaproteobacteria</taxon>
        <taxon>Burkholderiales</taxon>
        <taxon>Sphaerotilaceae</taxon>
        <taxon>Roseateles</taxon>
    </lineage>
</organism>
<dbReference type="PANTHER" id="PTHR35936:SF25">
    <property type="entry name" value="ABC TRANSPORTER SUBSTRATE-BINDING PROTEIN"/>
    <property type="match status" value="1"/>
</dbReference>
<dbReference type="PANTHER" id="PTHR35936">
    <property type="entry name" value="MEMBRANE-BOUND LYTIC MUREIN TRANSGLYCOSYLASE F"/>
    <property type="match status" value="1"/>
</dbReference>
<dbReference type="InterPro" id="IPR001638">
    <property type="entry name" value="Solute-binding_3/MltF_N"/>
</dbReference>
<dbReference type="AlphaFoldDB" id="A0A2N8KSL5"/>
<dbReference type="Gene3D" id="3.40.190.10">
    <property type="entry name" value="Periplasmic binding protein-like II"/>
    <property type="match status" value="2"/>
</dbReference>
<evidence type="ECO:0000256" key="1">
    <source>
        <dbReference type="ARBA" id="ARBA00022729"/>
    </source>
</evidence>
<dbReference type="EMBL" id="POSP01000004">
    <property type="protein sequence ID" value="PND36433.1"/>
    <property type="molecule type" value="Genomic_DNA"/>
</dbReference>
<evidence type="ECO:0000259" key="2">
    <source>
        <dbReference type="SMART" id="SM00062"/>
    </source>
</evidence>
<reference evidence="3 4" key="1">
    <citation type="submission" date="2018-01" db="EMBL/GenBank/DDBJ databases">
        <title>Draft genome sequence of Paucibacter aquatile CR182 isolated from freshwater of the Nakdong River.</title>
        <authorList>
            <person name="Choi A."/>
            <person name="Chung E.J."/>
        </authorList>
    </citation>
    <scope>NUCLEOTIDE SEQUENCE [LARGE SCALE GENOMIC DNA]</scope>
    <source>
        <strain evidence="3 4">CR182</strain>
    </source>
</reference>
<name>A0A2N8KSL5_9BURK</name>
<dbReference type="SUPFAM" id="SSF53850">
    <property type="entry name" value="Periplasmic binding protein-like II"/>
    <property type="match status" value="1"/>
</dbReference>
<gene>
    <name evidence="3" type="ORF">C1O66_22360</name>
</gene>
<comment type="caution">
    <text evidence="3">The sequence shown here is derived from an EMBL/GenBank/DDBJ whole genome shotgun (WGS) entry which is preliminary data.</text>
</comment>
<protein>
    <submittedName>
        <fullName evidence="3">Amino acid ABC transporter substrate-binding protein</fullName>
    </submittedName>
</protein>
<dbReference type="Pfam" id="PF00497">
    <property type="entry name" value="SBP_bac_3"/>
    <property type="match status" value="1"/>
</dbReference>
<proteinExistence type="predicted"/>
<evidence type="ECO:0000313" key="3">
    <source>
        <dbReference type="EMBL" id="PND36433.1"/>
    </source>
</evidence>
<feature type="domain" description="Solute-binding protein family 3/N-terminal" evidence="2">
    <location>
        <begin position="81"/>
        <end position="299"/>
    </location>
</feature>
<keyword evidence="1" id="KW-0732">Signal</keyword>
<dbReference type="SMART" id="SM00062">
    <property type="entry name" value="PBPb"/>
    <property type="match status" value="1"/>
</dbReference>
<keyword evidence="4" id="KW-1185">Reference proteome</keyword>
<sequence length="304" mass="33157">MTEATPACCNEPTPARGAPQAAYAAGAVPNTSVRRISSFESRIEELPFMPHRRHALALLAAPALARAVPSMAPANSSAEGVLRVVATEFPPYTTQESSEGGPAIAIARAALARTGLTLEMDFRPWSRLIAELQRGLWDGVIGVWRNPEREGYLSFPQPLGIANRIGFMARSDRRFDVRELSRLKHLRIGIVRGYANPPAFEQANLQCDEALDDLGNLRKLQAGRIDLALVDKGVAAYLLRRQLSEAAASLVWLEPSVADMPLYMAFNRAHAAHGSRVTAFNKGMAEMQSSGQLARLLMRSAELM</sequence>
<dbReference type="OrthoDB" id="9134680at2"/>
<dbReference type="Proteomes" id="UP000235916">
    <property type="component" value="Unassembled WGS sequence"/>
</dbReference>
<accession>A0A2N8KSL5</accession>
<evidence type="ECO:0000313" key="4">
    <source>
        <dbReference type="Proteomes" id="UP000235916"/>
    </source>
</evidence>